<evidence type="ECO:0000259" key="5">
    <source>
        <dbReference type="PROSITE" id="PS50893"/>
    </source>
</evidence>
<dbReference type="SMART" id="SM00382">
    <property type="entry name" value="AAA"/>
    <property type="match status" value="1"/>
</dbReference>
<name>A0ABN3QFZ0_9ACTN</name>
<dbReference type="PROSITE" id="PS50893">
    <property type="entry name" value="ABC_TRANSPORTER_2"/>
    <property type="match status" value="1"/>
</dbReference>
<dbReference type="Pfam" id="PF00005">
    <property type="entry name" value="ABC_tran"/>
    <property type="match status" value="1"/>
</dbReference>
<dbReference type="InterPro" id="IPR032823">
    <property type="entry name" value="BCA_ABC_TP_C"/>
</dbReference>
<keyword evidence="2" id="KW-0547">Nucleotide-binding</keyword>
<feature type="region of interest" description="Disordered" evidence="4">
    <location>
        <begin position="268"/>
        <end position="299"/>
    </location>
</feature>
<feature type="domain" description="ABC transporter" evidence="5">
    <location>
        <begin position="33"/>
        <end position="270"/>
    </location>
</feature>
<dbReference type="InterPro" id="IPR051120">
    <property type="entry name" value="ABC_AA/LPS_Transport"/>
</dbReference>
<proteinExistence type="predicted"/>
<feature type="compositionally biased region" description="Polar residues" evidence="4">
    <location>
        <begin position="286"/>
        <end position="299"/>
    </location>
</feature>
<protein>
    <recommendedName>
        <fullName evidence="5">ABC transporter domain-containing protein</fullName>
    </recommendedName>
</protein>
<reference evidence="6 7" key="1">
    <citation type="journal article" date="2019" name="Int. J. Syst. Evol. Microbiol.">
        <title>The Global Catalogue of Microorganisms (GCM) 10K type strain sequencing project: providing services to taxonomists for standard genome sequencing and annotation.</title>
        <authorList>
            <consortium name="The Broad Institute Genomics Platform"/>
            <consortium name="The Broad Institute Genome Sequencing Center for Infectious Disease"/>
            <person name="Wu L."/>
            <person name="Ma J."/>
        </authorList>
    </citation>
    <scope>NUCLEOTIDE SEQUENCE [LARGE SCALE GENOMIC DNA]</scope>
    <source>
        <strain evidence="6 7">JCM 6833</strain>
    </source>
</reference>
<evidence type="ECO:0000256" key="4">
    <source>
        <dbReference type="SAM" id="MobiDB-lite"/>
    </source>
</evidence>
<dbReference type="CDD" id="cd03219">
    <property type="entry name" value="ABC_Mj1267_LivG_branched"/>
    <property type="match status" value="1"/>
</dbReference>
<evidence type="ECO:0000256" key="1">
    <source>
        <dbReference type="ARBA" id="ARBA00022448"/>
    </source>
</evidence>
<dbReference type="InterPro" id="IPR027417">
    <property type="entry name" value="P-loop_NTPase"/>
</dbReference>
<organism evidence="6 7">
    <name type="scientific">Actinomadura fulvescens</name>
    <dbReference type="NCBI Taxonomy" id="46160"/>
    <lineage>
        <taxon>Bacteria</taxon>
        <taxon>Bacillati</taxon>
        <taxon>Actinomycetota</taxon>
        <taxon>Actinomycetes</taxon>
        <taxon>Streptosporangiales</taxon>
        <taxon>Thermomonosporaceae</taxon>
        <taxon>Actinomadura</taxon>
    </lineage>
</organism>
<evidence type="ECO:0000313" key="7">
    <source>
        <dbReference type="Proteomes" id="UP001501509"/>
    </source>
</evidence>
<dbReference type="RefSeq" id="WP_344547038.1">
    <property type="nucleotide sequence ID" value="NZ_BAAATD010000012.1"/>
</dbReference>
<dbReference type="InterPro" id="IPR003593">
    <property type="entry name" value="AAA+_ATPase"/>
</dbReference>
<keyword evidence="1" id="KW-0813">Transport</keyword>
<evidence type="ECO:0000256" key="2">
    <source>
        <dbReference type="ARBA" id="ARBA00022741"/>
    </source>
</evidence>
<evidence type="ECO:0000313" key="6">
    <source>
        <dbReference type="EMBL" id="GAA2625545.1"/>
    </source>
</evidence>
<dbReference type="InterPro" id="IPR003439">
    <property type="entry name" value="ABC_transporter-like_ATP-bd"/>
</dbReference>
<dbReference type="Pfam" id="PF12399">
    <property type="entry name" value="BCA_ABC_TP_C"/>
    <property type="match status" value="1"/>
</dbReference>
<sequence>MTTPDTTSATEATAATPVTPLTAVTAPPSRSALSITDLTVRYGGVTALNQVSLTVDPGELVGLIGPNGAGKTTLIDAVCGFTKATGQIRLGDRSLAGLSAGARARAGLGRSWQAADLYDDLTVRENLTVGAYTPNWRQTLKEVFWGRAHHDAEVADLLGITHLLDRPCDGLPSGQRKLVDVARALAGRPDILLLDEPAAGLNTDESRQLATRLRGVVDAGTGVLLVDHDMSLVLTVCDRIVVLDFGRVLAEGTPQQIQRNDDVVAAYLGTTAQPDTPEPDTPGLDTAQSDTASPEVNRD</sequence>
<keyword evidence="3" id="KW-0067">ATP-binding</keyword>
<dbReference type="SUPFAM" id="SSF52540">
    <property type="entry name" value="P-loop containing nucleoside triphosphate hydrolases"/>
    <property type="match status" value="1"/>
</dbReference>
<feature type="region of interest" description="Disordered" evidence="4">
    <location>
        <begin position="1"/>
        <end position="23"/>
    </location>
</feature>
<evidence type="ECO:0000256" key="3">
    <source>
        <dbReference type="ARBA" id="ARBA00022840"/>
    </source>
</evidence>
<gene>
    <name evidence="6" type="ORF">GCM10010411_72830</name>
</gene>
<accession>A0ABN3QFZ0</accession>
<comment type="caution">
    <text evidence="6">The sequence shown here is derived from an EMBL/GenBank/DDBJ whole genome shotgun (WGS) entry which is preliminary data.</text>
</comment>
<dbReference type="Gene3D" id="3.40.50.300">
    <property type="entry name" value="P-loop containing nucleotide triphosphate hydrolases"/>
    <property type="match status" value="1"/>
</dbReference>
<dbReference type="EMBL" id="BAAATD010000012">
    <property type="protein sequence ID" value="GAA2625545.1"/>
    <property type="molecule type" value="Genomic_DNA"/>
</dbReference>
<keyword evidence="7" id="KW-1185">Reference proteome</keyword>
<dbReference type="Proteomes" id="UP001501509">
    <property type="component" value="Unassembled WGS sequence"/>
</dbReference>
<dbReference type="PANTHER" id="PTHR45772">
    <property type="entry name" value="CONSERVED COMPONENT OF ABC TRANSPORTER FOR NATURAL AMINO ACIDS-RELATED"/>
    <property type="match status" value="1"/>
</dbReference>